<evidence type="ECO:0000313" key="1">
    <source>
        <dbReference type="EMBL" id="MBZ7988238.1"/>
    </source>
</evidence>
<dbReference type="EMBL" id="JACGBB010000115">
    <property type="protein sequence ID" value="MBZ7988238.1"/>
    <property type="molecule type" value="Genomic_DNA"/>
</dbReference>
<organism evidence="1 2">
    <name type="scientific">Campylobacter canadensis</name>
    <dbReference type="NCBI Taxonomy" id="449520"/>
    <lineage>
        <taxon>Bacteria</taxon>
        <taxon>Pseudomonadati</taxon>
        <taxon>Campylobacterota</taxon>
        <taxon>Epsilonproteobacteria</taxon>
        <taxon>Campylobacterales</taxon>
        <taxon>Campylobacteraceae</taxon>
        <taxon>Campylobacter</taxon>
    </lineage>
</organism>
<dbReference type="InterPro" id="IPR029044">
    <property type="entry name" value="Nucleotide-diphossugar_trans"/>
</dbReference>
<sequence>FGRHGMIDFDFLSNIKLEFINNIIHEDHYFGMCLFMQAKKIYVLKDKIYFYRIRANSIMSYDKQITKDNLNPAIYYLYDEFLDA</sequence>
<accession>A0ABS7WTZ0</accession>
<keyword evidence="2" id="KW-1185">Reference proteome</keyword>
<dbReference type="Proteomes" id="UP000786183">
    <property type="component" value="Unassembled WGS sequence"/>
</dbReference>
<feature type="non-terminal residue" evidence="1">
    <location>
        <position position="84"/>
    </location>
</feature>
<dbReference type="SUPFAM" id="SSF53448">
    <property type="entry name" value="Nucleotide-diphospho-sugar transferases"/>
    <property type="match status" value="1"/>
</dbReference>
<feature type="non-terminal residue" evidence="1">
    <location>
        <position position="1"/>
    </location>
</feature>
<protein>
    <submittedName>
        <fullName evidence="1">Glycosyltransferase family 2 protein</fullName>
    </submittedName>
</protein>
<comment type="caution">
    <text evidence="1">The sequence shown here is derived from an EMBL/GenBank/DDBJ whole genome shotgun (WGS) entry which is preliminary data.</text>
</comment>
<reference evidence="1 2" key="1">
    <citation type="submission" date="2020-07" db="EMBL/GenBank/DDBJ databases">
        <title>Transfer of Campylobacter canadensis to the novel genus Avispirillum gen. nov., that also includes two novel species recovered from migratory waterfowl: Avispirillum anseris sp. nov. and Avispirillum brantae sp. nov.</title>
        <authorList>
            <person name="Miller W.G."/>
            <person name="Chapman M.H."/>
            <person name="Yee E."/>
            <person name="Inglis G.D."/>
        </authorList>
    </citation>
    <scope>NUCLEOTIDE SEQUENCE [LARGE SCALE GENOMIC DNA]</scope>
    <source>
        <strain evidence="1 2">L283</strain>
    </source>
</reference>
<evidence type="ECO:0000313" key="2">
    <source>
        <dbReference type="Proteomes" id="UP000786183"/>
    </source>
</evidence>
<proteinExistence type="predicted"/>
<name>A0ABS7WTZ0_9BACT</name>
<gene>
    <name evidence="1" type="ORF">AVCANL283_09075</name>
</gene>